<dbReference type="GO" id="GO:0016787">
    <property type="term" value="F:hydrolase activity"/>
    <property type="evidence" value="ECO:0007669"/>
    <property type="project" value="UniProtKB-KW"/>
</dbReference>
<feature type="domain" description="AB hydrolase-1" evidence="1">
    <location>
        <begin position="105"/>
        <end position="181"/>
    </location>
</feature>
<accession>A0ABY4TVI6</accession>
<dbReference type="Pfam" id="PF00561">
    <property type="entry name" value="Abhydrolase_1"/>
    <property type="match status" value="1"/>
</dbReference>
<organism evidence="2 3">
    <name type="scientific">Sphingomonas donggukensis</name>
    <dbReference type="NCBI Taxonomy" id="2949093"/>
    <lineage>
        <taxon>Bacteria</taxon>
        <taxon>Pseudomonadati</taxon>
        <taxon>Pseudomonadota</taxon>
        <taxon>Alphaproteobacteria</taxon>
        <taxon>Sphingomonadales</taxon>
        <taxon>Sphingomonadaceae</taxon>
        <taxon>Sphingomonas</taxon>
    </lineage>
</organism>
<evidence type="ECO:0000313" key="2">
    <source>
        <dbReference type="EMBL" id="URW74571.1"/>
    </source>
</evidence>
<dbReference type="EMBL" id="CP098401">
    <property type="protein sequence ID" value="URW74571.1"/>
    <property type="molecule type" value="Genomic_DNA"/>
</dbReference>
<dbReference type="RefSeq" id="WP_250749070.1">
    <property type="nucleotide sequence ID" value="NZ_CP098401.1"/>
</dbReference>
<gene>
    <name evidence="2" type="ORF">M9980_08265</name>
</gene>
<dbReference type="Proteomes" id="UP001055580">
    <property type="component" value="Chromosome"/>
</dbReference>
<dbReference type="Gene3D" id="3.40.50.1820">
    <property type="entry name" value="alpha/beta hydrolase"/>
    <property type="match status" value="1"/>
</dbReference>
<reference evidence="2" key="1">
    <citation type="submission" date="2022-05" db="EMBL/GenBank/DDBJ databases">
        <title>Sphingomonas sp. strain RMG20 Genome sequencing and assembly.</title>
        <authorList>
            <person name="Kim I."/>
        </authorList>
    </citation>
    <scope>NUCLEOTIDE SEQUENCE</scope>
    <source>
        <strain evidence="2">RMG20</strain>
    </source>
</reference>
<sequence length="263" mass="28269">MATIDGNAVPPPSKFLALTELPRALFELGSLAWTAPWLMAGPRGDGHPVLVLPGFVTTDISTGILRRFLTAKGYEAHSWNLGRNLGPKAIGREGEKLIARLEEVHALTGQKVSLVGWSLGGVMARLLANWRPDLVRQVITLGSPFAGSPKASNVWRAYEALTGDRIDGDHTRKLREQSASAPPVPTTAIYSKGDGVVAWQNCREGECANTDNIEVYGSHIGLGVNPAVLNAIVDRLAQPEGAFARFERRGLGRIVYPSSGHAH</sequence>
<evidence type="ECO:0000313" key="3">
    <source>
        <dbReference type="Proteomes" id="UP001055580"/>
    </source>
</evidence>
<keyword evidence="3" id="KW-1185">Reference proteome</keyword>
<dbReference type="SUPFAM" id="SSF53474">
    <property type="entry name" value="alpha/beta-Hydrolases"/>
    <property type="match status" value="1"/>
</dbReference>
<protein>
    <submittedName>
        <fullName evidence="2">Alpha/beta hydrolase</fullName>
    </submittedName>
</protein>
<evidence type="ECO:0000259" key="1">
    <source>
        <dbReference type="Pfam" id="PF00561"/>
    </source>
</evidence>
<name>A0ABY4TVI6_9SPHN</name>
<proteinExistence type="predicted"/>
<keyword evidence="2" id="KW-0378">Hydrolase</keyword>
<dbReference type="PANTHER" id="PTHR37946:SF1">
    <property type="entry name" value="SLL1969 PROTEIN"/>
    <property type="match status" value="1"/>
</dbReference>
<dbReference type="InterPro" id="IPR029058">
    <property type="entry name" value="AB_hydrolase_fold"/>
</dbReference>
<dbReference type="PANTHER" id="PTHR37946">
    <property type="entry name" value="SLL1969 PROTEIN"/>
    <property type="match status" value="1"/>
</dbReference>
<dbReference type="InterPro" id="IPR000073">
    <property type="entry name" value="AB_hydrolase_1"/>
</dbReference>